<feature type="active site" evidence="3">
    <location>
        <position position="259"/>
    </location>
</feature>
<organism evidence="6 7">
    <name type="scientific">Caulobacter vibrioides OR37</name>
    <dbReference type="NCBI Taxonomy" id="1292034"/>
    <lineage>
        <taxon>Bacteria</taxon>
        <taxon>Pseudomonadati</taxon>
        <taxon>Pseudomonadota</taxon>
        <taxon>Alphaproteobacteria</taxon>
        <taxon>Caulobacterales</taxon>
        <taxon>Caulobacteraceae</taxon>
        <taxon>Caulobacter</taxon>
    </lineage>
</organism>
<accession>R0EQ63</accession>
<dbReference type="InterPro" id="IPR044086">
    <property type="entry name" value="LUC3-like"/>
</dbReference>
<dbReference type="Gene3D" id="3.40.605.10">
    <property type="entry name" value="Aldehyde Dehydrogenase, Chain A, domain 1"/>
    <property type="match status" value="1"/>
</dbReference>
<keyword evidence="2 4" id="KW-0560">Oxidoreductase</keyword>
<dbReference type="PROSITE" id="PS00687">
    <property type="entry name" value="ALDEHYDE_DEHYDR_GLU"/>
    <property type="match status" value="1"/>
</dbReference>
<evidence type="ECO:0000256" key="3">
    <source>
        <dbReference type="PROSITE-ProRule" id="PRU10007"/>
    </source>
</evidence>
<dbReference type="GO" id="GO:0016620">
    <property type="term" value="F:oxidoreductase activity, acting on the aldehyde or oxo group of donors, NAD or NADP as acceptor"/>
    <property type="evidence" value="ECO:0007669"/>
    <property type="project" value="InterPro"/>
</dbReference>
<reference evidence="6 7" key="1">
    <citation type="journal article" date="2013" name="Genome Announc.">
        <title>Draft Genome Sequence for Caulobacter sp. Strain OR37, a Bacterium Tolerant to Heavy Metals.</title>
        <authorList>
            <person name="Utturkar S.M."/>
            <person name="Bollmann A."/>
            <person name="Brzoska R.M."/>
            <person name="Klingeman D.M."/>
            <person name="Epstein S.E."/>
            <person name="Palumbo A.V."/>
            <person name="Brown S.D."/>
        </authorList>
    </citation>
    <scope>NUCLEOTIDE SEQUENCE [LARGE SCALE GENOMIC DNA]</scope>
    <source>
        <strain evidence="6 7">OR37</strain>
    </source>
</reference>
<gene>
    <name evidence="6" type="ORF">OR37_00497</name>
</gene>
<evidence type="ECO:0000259" key="5">
    <source>
        <dbReference type="Pfam" id="PF00171"/>
    </source>
</evidence>
<feature type="domain" description="Aldehyde dehydrogenase" evidence="5">
    <location>
        <begin position="35"/>
        <end position="481"/>
    </location>
</feature>
<comment type="caution">
    <text evidence="6">The sequence shown here is derived from an EMBL/GenBank/DDBJ whole genome shotgun (WGS) entry which is preliminary data.</text>
</comment>
<evidence type="ECO:0000256" key="1">
    <source>
        <dbReference type="ARBA" id="ARBA00009986"/>
    </source>
</evidence>
<dbReference type="InterPro" id="IPR016162">
    <property type="entry name" value="Ald_DH_N"/>
</dbReference>
<sequence length="488" mass="52456">MDSEGDHGEEITFMSTPSNQTYALTIDGQAVRTAAMIDVRNPATGEVFAQAPAAGADDLDRAVAAASHAFEQWSRTPVAERKALLVKAARIIDDHADELAALFTREQGRPLPGAAAEIKGAAMWLKAGTMLDIPVEVTEDTATRRIEVHHVPLGVVCAIVPWNFPVLLAIWKIGPALLAGNTIVVKPSPFTPLTTLRIGELLADVFPPGVLNVICGGDELGPLMTAHKGFAKISFTGSTATGRRVMESAARDLKRITLELGGNDAAIVLPDVDVDAVAAQLFEGAFHNTAQVCVATKRLFIHEDIYDRLRDRLHQLAKDLPVGDGTQQGVRYGPVQNEPQYRRVVGLIEEARREGLTLLEGGAVPERGYFVPLTLVDNPPDDARVVTEEAFGPVLPLLKFSDIDDVVRRANDTEYGLAGAVWSADVEQAVAIAHRLDTGTVWINQNLQSTPFTPLAGAKQSGFGQENGLPGLLEFTRPKAIYIPKAGK</sequence>
<dbReference type="InterPro" id="IPR016161">
    <property type="entry name" value="Ald_DH/histidinol_DH"/>
</dbReference>
<dbReference type="InterPro" id="IPR016163">
    <property type="entry name" value="Ald_DH_C"/>
</dbReference>
<evidence type="ECO:0000256" key="4">
    <source>
        <dbReference type="RuleBase" id="RU003345"/>
    </source>
</evidence>
<dbReference type="EMBL" id="APMP01000001">
    <property type="protein sequence ID" value="ENZ83989.1"/>
    <property type="molecule type" value="Genomic_DNA"/>
</dbReference>
<dbReference type="InterPro" id="IPR029510">
    <property type="entry name" value="Ald_DH_CS_GLU"/>
</dbReference>
<evidence type="ECO:0000313" key="6">
    <source>
        <dbReference type="EMBL" id="ENZ83989.1"/>
    </source>
</evidence>
<dbReference type="AlphaFoldDB" id="R0EQ63"/>
<dbReference type="FunFam" id="3.40.605.10:FF:000007">
    <property type="entry name" value="NAD/NADP-dependent betaine aldehyde dehydrogenase"/>
    <property type="match status" value="1"/>
</dbReference>
<dbReference type="eggNOG" id="COG1012">
    <property type="taxonomic scope" value="Bacteria"/>
</dbReference>
<dbReference type="Pfam" id="PF00171">
    <property type="entry name" value="Aldedh"/>
    <property type="match status" value="1"/>
</dbReference>
<protein>
    <submittedName>
        <fullName evidence="6">NAD-dependent aldehyde dehydrogenase</fullName>
    </submittedName>
</protein>
<keyword evidence="7" id="KW-1185">Reference proteome</keyword>
<dbReference type="PATRIC" id="fig|1292034.3.peg.495"/>
<name>R0EQ63_CAUVI</name>
<comment type="similarity">
    <text evidence="1 4">Belongs to the aldehyde dehydrogenase family.</text>
</comment>
<evidence type="ECO:0000256" key="2">
    <source>
        <dbReference type="ARBA" id="ARBA00023002"/>
    </source>
</evidence>
<dbReference type="FunFam" id="3.40.309.10:FF:000009">
    <property type="entry name" value="Aldehyde dehydrogenase A"/>
    <property type="match status" value="1"/>
</dbReference>
<dbReference type="Proteomes" id="UP000013063">
    <property type="component" value="Unassembled WGS sequence"/>
</dbReference>
<dbReference type="STRING" id="1292034.OR37_00497"/>
<dbReference type="SUPFAM" id="SSF53720">
    <property type="entry name" value="ALDH-like"/>
    <property type="match status" value="1"/>
</dbReference>
<dbReference type="PANTHER" id="PTHR11699">
    <property type="entry name" value="ALDEHYDE DEHYDROGENASE-RELATED"/>
    <property type="match status" value="1"/>
</dbReference>
<proteinExistence type="inferred from homology"/>
<dbReference type="CDD" id="cd07106">
    <property type="entry name" value="ALDH_AldA-AAD23400"/>
    <property type="match status" value="1"/>
</dbReference>
<dbReference type="Gene3D" id="3.40.309.10">
    <property type="entry name" value="Aldehyde Dehydrogenase, Chain A, domain 2"/>
    <property type="match status" value="1"/>
</dbReference>
<dbReference type="InterPro" id="IPR015590">
    <property type="entry name" value="Aldehyde_DH_dom"/>
</dbReference>
<evidence type="ECO:0000313" key="7">
    <source>
        <dbReference type="Proteomes" id="UP000013063"/>
    </source>
</evidence>